<keyword evidence="1" id="KW-1133">Transmembrane helix</keyword>
<protein>
    <submittedName>
        <fullName evidence="2">Uncharacterized protein</fullName>
    </submittedName>
</protein>
<organism evidence="2 3">
    <name type="scientific">Lentinula aff. detonsa</name>
    <dbReference type="NCBI Taxonomy" id="2804958"/>
    <lineage>
        <taxon>Eukaryota</taxon>
        <taxon>Fungi</taxon>
        <taxon>Dikarya</taxon>
        <taxon>Basidiomycota</taxon>
        <taxon>Agaricomycotina</taxon>
        <taxon>Agaricomycetes</taxon>
        <taxon>Agaricomycetidae</taxon>
        <taxon>Agaricales</taxon>
        <taxon>Marasmiineae</taxon>
        <taxon>Omphalotaceae</taxon>
        <taxon>Lentinula</taxon>
    </lineage>
</organism>
<dbReference type="Proteomes" id="UP001163798">
    <property type="component" value="Unassembled WGS sequence"/>
</dbReference>
<feature type="transmembrane region" description="Helical" evidence="1">
    <location>
        <begin position="64"/>
        <end position="83"/>
    </location>
</feature>
<comment type="caution">
    <text evidence="2">The sequence shown here is derived from an EMBL/GenBank/DDBJ whole genome shotgun (WGS) entry which is preliminary data.</text>
</comment>
<evidence type="ECO:0000256" key="1">
    <source>
        <dbReference type="SAM" id="Phobius"/>
    </source>
</evidence>
<sequence>MMVNNNSAASSYLQKIQKAFDLPDCSFYRASPFAQISATLIILIFHDRCTGTKMYCVPLLQKLFIAYILVGCLGTVIASPLLVDRSPRTSSSEHRYVKTTGFIVSPQSGSQLGYTLTLEFKDMTVLAFTRKDSQTIVQAPLPKERYKEIINLKVSWLWPLAADLNTLPKDKTGSDWIIEAIDYLMQSGGNGDSLYRGTKNWMKQAITTQVEKVRGEVIQSQKAEVDRLAPAIQYVQETQGKSVHAGST</sequence>
<evidence type="ECO:0000313" key="3">
    <source>
        <dbReference type="Proteomes" id="UP001163798"/>
    </source>
</evidence>
<reference evidence="2" key="1">
    <citation type="submission" date="2022-08" db="EMBL/GenBank/DDBJ databases">
        <authorList>
            <consortium name="DOE Joint Genome Institute"/>
            <person name="Min B."/>
            <person name="Riley R."/>
            <person name="Sierra-Patev S."/>
            <person name="Naranjo-Ortiz M."/>
            <person name="Looney B."/>
            <person name="Konkel Z."/>
            <person name="Slot J.C."/>
            <person name="Sakamoto Y."/>
            <person name="Steenwyk J.L."/>
            <person name="Rokas A."/>
            <person name="Carro J."/>
            <person name="Camarero S."/>
            <person name="Ferreira P."/>
            <person name="Molpeceres G."/>
            <person name="Ruiz-Duenas F.J."/>
            <person name="Serrano A."/>
            <person name="Henrissat B."/>
            <person name="Drula E."/>
            <person name="Hughes K.W."/>
            <person name="Mata J.L."/>
            <person name="Ishikawa N.K."/>
            <person name="Vargas-Isla R."/>
            <person name="Ushijima S."/>
            <person name="Smith C.A."/>
            <person name="Ahrendt S."/>
            <person name="Andreopoulos W."/>
            <person name="He G."/>
            <person name="Labutti K."/>
            <person name="Lipzen A."/>
            <person name="Ng V."/>
            <person name="Sandor L."/>
            <person name="Barry K."/>
            <person name="Martinez A.T."/>
            <person name="Xiao Y."/>
            <person name="Gibbons J.G."/>
            <person name="Terashima K."/>
            <person name="Hibbett D.S."/>
            <person name="Grigoriev I.V."/>
        </authorList>
    </citation>
    <scope>NUCLEOTIDE SEQUENCE</scope>
    <source>
        <strain evidence="2">TFB10291</strain>
    </source>
</reference>
<proteinExistence type="predicted"/>
<evidence type="ECO:0000313" key="2">
    <source>
        <dbReference type="EMBL" id="KAJ3784994.1"/>
    </source>
</evidence>
<dbReference type="AlphaFoldDB" id="A0AA38KPA1"/>
<dbReference type="EMBL" id="MU793356">
    <property type="protein sequence ID" value="KAJ3784994.1"/>
    <property type="molecule type" value="Genomic_DNA"/>
</dbReference>
<keyword evidence="1" id="KW-0472">Membrane</keyword>
<accession>A0AA38KPA1</accession>
<name>A0AA38KPA1_9AGAR</name>
<keyword evidence="3" id="KW-1185">Reference proteome</keyword>
<gene>
    <name evidence="2" type="ORF">GGU10DRAFT_356110</name>
</gene>
<keyword evidence="1" id="KW-0812">Transmembrane</keyword>